<evidence type="ECO:0000313" key="5">
    <source>
        <dbReference type="Proteomes" id="UP000093695"/>
    </source>
</evidence>
<evidence type="ECO:0000256" key="2">
    <source>
        <dbReference type="SAM" id="Phobius"/>
    </source>
</evidence>
<dbReference type="EMBL" id="CP016174">
    <property type="protein sequence ID" value="ANN20401.1"/>
    <property type="molecule type" value="Genomic_DNA"/>
</dbReference>
<dbReference type="SUPFAM" id="SSF55486">
    <property type="entry name" value="Metalloproteases ('zincins'), catalytic domain"/>
    <property type="match status" value="1"/>
</dbReference>
<feature type="compositionally biased region" description="Gly residues" evidence="1">
    <location>
        <begin position="143"/>
        <end position="160"/>
    </location>
</feature>
<reference evidence="4 5" key="1">
    <citation type="journal article" date="2015" name="Genome Announc.">
        <title>Draft Genome Sequence of Norvancomycin-Producing Strain Amycolatopsis orientalis CPCC200066.</title>
        <authorList>
            <person name="Lei X."/>
            <person name="Yuan F."/>
            <person name="Shi Y."/>
            <person name="Li X."/>
            <person name="Wang L."/>
            <person name="Hong B."/>
        </authorList>
    </citation>
    <scope>NUCLEOTIDE SEQUENCE [LARGE SCALE GENOMIC DNA]</scope>
    <source>
        <strain evidence="4 5">B-37</strain>
    </source>
</reference>
<dbReference type="RefSeq" id="WP_044854665.1">
    <property type="nucleotide sequence ID" value="NZ_CP016174.1"/>
</dbReference>
<feature type="region of interest" description="Disordered" evidence="1">
    <location>
        <begin position="1"/>
        <end position="91"/>
    </location>
</feature>
<dbReference type="STRING" id="31958.SD37_35680"/>
<sequence>MDRVKQGAQGEGRRSQYSASARRSARPQPRDPDVPRTGQYRPSPPPSQRLDEDRYRPGARRTSAQPLSASWKPHESGAARPQSAKRQSGSGIGRFAKTYGWRVYALPILVVITALVVFNTATGPPEPIASDGTSLASSDGADGSAGNGGEPGAGVDGGGDVLPENPAKPVDLKIPTADLPKGGPFTESGKGTYHVVPGSGPKVGTGQLFTYTIEVEDGIEPASYAGDDSFATMVQDTLSNPKSWTWDGKKALQRVDASYPNPTFRVSLTTPNTTHRADVCMFQITYETSCYRSSFDKRVVINLARWVRGAMAFQGDMTGYRQYAINHEVGHALGGKHVGCQVDGGIAPVMMQQTFGVSNDFVAQLNNLPGGDRGKVPADGKVCKPGSWPNPTP</sequence>
<evidence type="ECO:0000259" key="3">
    <source>
        <dbReference type="Pfam" id="PF11350"/>
    </source>
</evidence>
<protein>
    <recommendedName>
        <fullName evidence="3">DUF3152 domain-containing protein</fullName>
    </recommendedName>
</protein>
<gene>
    <name evidence="4" type="ORF">SD37_35680</name>
</gene>
<evidence type="ECO:0000256" key="1">
    <source>
        <dbReference type="SAM" id="MobiDB-lite"/>
    </source>
</evidence>
<dbReference type="KEGG" id="aori:SD37_35680"/>
<feature type="domain" description="DUF3152" evidence="3">
    <location>
        <begin position="179"/>
        <end position="391"/>
    </location>
</feature>
<dbReference type="Pfam" id="PF11350">
    <property type="entry name" value="DUF3152"/>
    <property type="match status" value="1"/>
</dbReference>
<keyword evidence="2" id="KW-0812">Transmembrane</keyword>
<feature type="region of interest" description="Disordered" evidence="1">
    <location>
        <begin position="125"/>
        <end position="188"/>
    </location>
</feature>
<dbReference type="InterPro" id="IPR022603">
    <property type="entry name" value="DUF3152"/>
</dbReference>
<keyword evidence="2" id="KW-0472">Membrane</keyword>
<feature type="compositionally biased region" description="Basic and acidic residues" evidence="1">
    <location>
        <begin position="372"/>
        <end position="382"/>
    </location>
</feature>
<accession>A0A193C723</accession>
<feature type="region of interest" description="Disordered" evidence="1">
    <location>
        <begin position="372"/>
        <end position="393"/>
    </location>
</feature>
<dbReference type="AlphaFoldDB" id="A0A193C723"/>
<keyword evidence="5" id="KW-1185">Reference proteome</keyword>
<dbReference type="Proteomes" id="UP000093695">
    <property type="component" value="Chromosome"/>
</dbReference>
<dbReference type="eggNOG" id="COG5479">
    <property type="taxonomic scope" value="Bacteria"/>
</dbReference>
<feature type="transmembrane region" description="Helical" evidence="2">
    <location>
        <begin position="103"/>
        <end position="121"/>
    </location>
</feature>
<feature type="compositionally biased region" description="Low complexity" evidence="1">
    <location>
        <begin position="129"/>
        <end position="142"/>
    </location>
</feature>
<name>A0A193C723_AMYOR</name>
<keyword evidence="2" id="KW-1133">Transmembrane helix</keyword>
<organism evidence="4 5">
    <name type="scientific">Amycolatopsis orientalis</name>
    <name type="common">Nocardia orientalis</name>
    <dbReference type="NCBI Taxonomy" id="31958"/>
    <lineage>
        <taxon>Bacteria</taxon>
        <taxon>Bacillati</taxon>
        <taxon>Actinomycetota</taxon>
        <taxon>Actinomycetes</taxon>
        <taxon>Pseudonocardiales</taxon>
        <taxon>Pseudonocardiaceae</taxon>
        <taxon>Amycolatopsis</taxon>
    </lineage>
</organism>
<evidence type="ECO:0000313" key="4">
    <source>
        <dbReference type="EMBL" id="ANN20401.1"/>
    </source>
</evidence>
<proteinExistence type="predicted"/>